<dbReference type="FunFam" id="3.20.10.10:FF:000002">
    <property type="entry name" value="D-alanine aminotransferase"/>
    <property type="match status" value="1"/>
</dbReference>
<sequence>MPSTHDYQEDARNQDIQVYINGKFFHRSKAYVSVLDGGFLLGDGVWEGIRLHNGNLLHLDDHLDRLFAGANEIALKINRSKDEVKEMLYKTLEKNKMFSDVHVRLIISRGLKKTPYQHPKVTIGEPTIVIIPEYKKPDPRVSVEGIKLAVVSTLRDNRVQNPHINSLSKHNCIAACIEADKKGADEGLMLDPDGYVSTCNSTNFFIIKSNEVWTSTGEHCLNGITRQSVIRICNQNKIVLKEKNFIVKDVLSADEIFVTGTFAGIIPVIRVDNTVIGNGTRGILTKRLQDFYIADVNFN</sequence>
<comment type="cofactor">
    <cofactor evidence="1">
        <name>pyridoxal 5'-phosphate</name>
        <dbReference type="ChEBI" id="CHEBI:597326"/>
    </cofactor>
</comment>
<evidence type="ECO:0000256" key="3">
    <source>
        <dbReference type="ARBA" id="ARBA00022898"/>
    </source>
</evidence>
<gene>
    <name evidence="4" type="ORF">METZ01_LOCUS152425</name>
</gene>
<dbReference type="PANTHER" id="PTHR42743">
    <property type="entry name" value="AMINO-ACID AMINOTRANSFERASE"/>
    <property type="match status" value="1"/>
</dbReference>
<dbReference type="GO" id="GO:0008652">
    <property type="term" value="P:amino acid biosynthetic process"/>
    <property type="evidence" value="ECO:0007669"/>
    <property type="project" value="UniProtKB-ARBA"/>
</dbReference>
<evidence type="ECO:0000256" key="2">
    <source>
        <dbReference type="ARBA" id="ARBA00009320"/>
    </source>
</evidence>
<dbReference type="InterPro" id="IPR036038">
    <property type="entry name" value="Aminotransferase-like"/>
</dbReference>
<organism evidence="4">
    <name type="scientific">marine metagenome</name>
    <dbReference type="NCBI Taxonomy" id="408172"/>
    <lineage>
        <taxon>unclassified sequences</taxon>
        <taxon>metagenomes</taxon>
        <taxon>ecological metagenomes</taxon>
    </lineage>
</organism>
<dbReference type="InterPro" id="IPR001544">
    <property type="entry name" value="Aminotrans_IV"/>
</dbReference>
<evidence type="ECO:0000313" key="4">
    <source>
        <dbReference type="EMBL" id="SVA99571.1"/>
    </source>
</evidence>
<name>A0A382AE63_9ZZZZ</name>
<dbReference type="InterPro" id="IPR043132">
    <property type="entry name" value="BCAT-like_C"/>
</dbReference>
<proteinExistence type="inferred from homology"/>
<dbReference type="InterPro" id="IPR043131">
    <property type="entry name" value="BCAT-like_N"/>
</dbReference>
<reference evidence="4" key="1">
    <citation type="submission" date="2018-05" db="EMBL/GenBank/DDBJ databases">
        <authorList>
            <person name="Lanie J.A."/>
            <person name="Ng W.-L."/>
            <person name="Kazmierczak K.M."/>
            <person name="Andrzejewski T.M."/>
            <person name="Davidsen T.M."/>
            <person name="Wayne K.J."/>
            <person name="Tettelin H."/>
            <person name="Glass J.I."/>
            <person name="Rusch D."/>
            <person name="Podicherti R."/>
            <person name="Tsui H.-C.T."/>
            <person name="Winkler M.E."/>
        </authorList>
    </citation>
    <scope>NUCLEOTIDE SEQUENCE</scope>
</reference>
<dbReference type="Gene3D" id="3.20.10.10">
    <property type="entry name" value="D-amino Acid Aminotransferase, subunit A, domain 2"/>
    <property type="match status" value="1"/>
</dbReference>
<dbReference type="PANTHER" id="PTHR42743:SF11">
    <property type="entry name" value="AMINODEOXYCHORISMATE LYASE"/>
    <property type="match status" value="1"/>
</dbReference>
<dbReference type="GO" id="GO:0003824">
    <property type="term" value="F:catalytic activity"/>
    <property type="evidence" value="ECO:0007669"/>
    <property type="project" value="InterPro"/>
</dbReference>
<dbReference type="InterPro" id="IPR050571">
    <property type="entry name" value="Class-IV_PLP-Dep_Aminotrnsfr"/>
</dbReference>
<evidence type="ECO:0000256" key="1">
    <source>
        <dbReference type="ARBA" id="ARBA00001933"/>
    </source>
</evidence>
<protein>
    <recommendedName>
        <fullName evidence="5">Aminotransferase class IV</fullName>
    </recommendedName>
</protein>
<accession>A0A382AE63</accession>
<dbReference type="EMBL" id="UINC01024931">
    <property type="protein sequence ID" value="SVA99571.1"/>
    <property type="molecule type" value="Genomic_DNA"/>
</dbReference>
<dbReference type="Pfam" id="PF01063">
    <property type="entry name" value="Aminotran_4"/>
    <property type="match status" value="1"/>
</dbReference>
<dbReference type="SUPFAM" id="SSF56752">
    <property type="entry name" value="D-aminoacid aminotransferase-like PLP-dependent enzymes"/>
    <property type="match status" value="1"/>
</dbReference>
<keyword evidence="3" id="KW-0663">Pyridoxal phosphate</keyword>
<dbReference type="AlphaFoldDB" id="A0A382AE63"/>
<dbReference type="GO" id="GO:0046394">
    <property type="term" value="P:carboxylic acid biosynthetic process"/>
    <property type="evidence" value="ECO:0007669"/>
    <property type="project" value="UniProtKB-ARBA"/>
</dbReference>
<evidence type="ECO:0008006" key="5">
    <source>
        <dbReference type="Google" id="ProtNLM"/>
    </source>
</evidence>
<comment type="similarity">
    <text evidence="2">Belongs to the class-IV pyridoxal-phosphate-dependent aminotransferase family.</text>
</comment>
<dbReference type="Gene3D" id="3.30.470.10">
    <property type="match status" value="1"/>
</dbReference>